<keyword evidence="1" id="KW-0812">Transmembrane</keyword>
<dbReference type="STRING" id="857566.A0A1E3PJF1"/>
<proteinExistence type="predicted"/>
<organism evidence="2 3">
    <name type="scientific">Nadsonia fulvescens var. elongata DSM 6958</name>
    <dbReference type="NCBI Taxonomy" id="857566"/>
    <lineage>
        <taxon>Eukaryota</taxon>
        <taxon>Fungi</taxon>
        <taxon>Dikarya</taxon>
        <taxon>Ascomycota</taxon>
        <taxon>Saccharomycotina</taxon>
        <taxon>Dipodascomycetes</taxon>
        <taxon>Dipodascales</taxon>
        <taxon>Dipodascales incertae sedis</taxon>
        <taxon>Nadsonia</taxon>
    </lineage>
</organism>
<evidence type="ECO:0000313" key="3">
    <source>
        <dbReference type="Proteomes" id="UP000095009"/>
    </source>
</evidence>
<evidence type="ECO:0000256" key="1">
    <source>
        <dbReference type="SAM" id="Phobius"/>
    </source>
</evidence>
<dbReference type="PANTHER" id="PTHR28254">
    <property type="entry name" value="CYTOCHROME B-C1 COMPLEX SUBUNIT 10"/>
    <property type="match status" value="1"/>
</dbReference>
<accession>A0A1E3PJF1</accession>
<reference evidence="2 3" key="1">
    <citation type="journal article" date="2016" name="Proc. Natl. Acad. Sci. U.S.A.">
        <title>Comparative genomics of biotechnologically important yeasts.</title>
        <authorList>
            <person name="Riley R."/>
            <person name="Haridas S."/>
            <person name="Wolfe K.H."/>
            <person name="Lopes M.R."/>
            <person name="Hittinger C.T."/>
            <person name="Goeker M."/>
            <person name="Salamov A.A."/>
            <person name="Wisecaver J.H."/>
            <person name="Long T.M."/>
            <person name="Calvey C.H."/>
            <person name="Aerts A.L."/>
            <person name="Barry K.W."/>
            <person name="Choi C."/>
            <person name="Clum A."/>
            <person name="Coughlan A.Y."/>
            <person name="Deshpande S."/>
            <person name="Douglass A.P."/>
            <person name="Hanson S.J."/>
            <person name="Klenk H.-P."/>
            <person name="LaButti K.M."/>
            <person name="Lapidus A."/>
            <person name="Lindquist E.A."/>
            <person name="Lipzen A.M."/>
            <person name="Meier-Kolthoff J.P."/>
            <person name="Ohm R.A."/>
            <person name="Otillar R.P."/>
            <person name="Pangilinan J.L."/>
            <person name="Peng Y."/>
            <person name="Rokas A."/>
            <person name="Rosa C.A."/>
            <person name="Scheuner C."/>
            <person name="Sibirny A.A."/>
            <person name="Slot J.C."/>
            <person name="Stielow J.B."/>
            <person name="Sun H."/>
            <person name="Kurtzman C.P."/>
            <person name="Blackwell M."/>
            <person name="Grigoriev I.V."/>
            <person name="Jeffries T.W."/>
        </authorList>
    </citation>
    <scope>NUCLEOTIDE SEQUENCE [LARGE SCALE GENOMIC DNA]</scope>
    <source>
        <strain evidence="2 3">DSM 6958</strain>
    </source>
</reference>
<name>A0A1E3PJF1_9ASCO</name>
<evidence type="ECO:0000313" key="2">
    <source>
        <dbReference type="EMBL" id="ODQ65334.1"/>
    </source>
</evidence>
<dbReference type="AlphaFoldDB" id="A0A1E3PJF1"/>
<dbReference type="OrthoDB" id="2391627at2759"/>
<dbReference type="Pfam" id="PF09796">
    <property type="entry name" value="QCR10"/>
    <property type="match status" value="1"/>
</dbReference>
<gene>
    <name evidence="2" type="ORF">NADFUDRAFT_51928</name>
</gene>
<feature type="transmembrane region" description="Helical" evidence="1">
    <location>
        <begin position="33"/>
        <end position="51"/>
    </location>
</feature>
<keyword evidence="3" id="KW-1185">Reference proteome</keyword>
<dbReference type="EMBL" id="KV454410">
    <property type="protein sequence ID" value="ODQ65334.1"/>
    <property type="molecule type" value="Genomic_DNA"/>
</dbReference>
<keyword evidence="1" id="KW-0472">Membrane</keyword>
<keyword evidence="1" id="KW-1133">Transmembrane helix</keyword>
<dbReference type="PANTHER" id="PTHR28254:SF1">
    <property type="entry name" value="CYTOCHROME B-C1 COMPLEX SUBUNIT 10, MITOCHONDRIAL"/>
    <property type="match status" value="1"/>
</dbReference>
<dbReference type="InterPro" id="IPR019182">
    <property type="entry name" value="Cytochrome_b-c1_su10_fun"/>
</dbReference>
<protein>
    <submittedName>
        <fullName evidence="2">Uncharacterized protein</fullName>
    </submittedName>
</protein>
<dbReference type="GO" id="GO:0005739">
    <property type="term" value="C:mitochondrion"/>
    <property type="evidence" value="ECO:0007669"/>
    <property type="project" value="GOC"/>
</dbReference>
<dbReference type="GO" id="GO:0006122">
    <property type="term" value="P:mitochondrial electron transport, ubiquinol to cytochrome c"/>
    <property type="evidence" value="ECO:0007669"/>
    <property type="project" value="InterPro"/>
</dbReference>
<sequence length="80" mass="8923">MSSINYSKGPSYKAIPQFGGYTLASTLRWTPALTYWGVGSLIGAIFLIEGIPRTRRDILQKIPVIGSYWIDNTPESDKPF</sequence>
<dbReference type="Proteomes" id="UP000095009">
    <property type="component" value="Unassembled WGS sequence"/>
</dbReference>